<keyword evidence="2" id="KW-1185">Reference proteome</keyword>
<sequence length="71" mass="8294">MKAIEKAALYQPLDNLFNCEPLRRPLRAEIVRRGEVMATLYCKHHETREHLENRASRMAALYGGEMVMYEA</sequence>
<dbReference type="Proteomes" id="UP001227964">
    <property type="component" value="Unassembled WGS sequence"/>
</dbReference>
<proteinExistence type="predicted"/>
<protein>
    <submittedName>
        <fullName evidence="1">Uncharacterized protein</fullName>
    </submittedName>
</protein>
<gene>
    <name evidence="1" type="ORF">QPM17_00480</name>
</gene>
<reference evidence="1 2" key="1">
    <citation type="submission" date="2023-06" db="EMBL/GenBank/DDBJ databases">
        <title>Marinobacter azerbaijanicus a moderately halophilic, isolated from Urmia Lake in Azerbaijan region of Iran.</title>
        <authorList>
            <person name="Sanchez-Porro C."/>
            <person name="Aghdam E.M."/>
            <person name="Saheb S.M."/>
            <person name="Tarhriz V."/>
            <person name="Kazemi E."/>
            <person name="Ammozegar M.A."/>
            <person name="Ventosa A."/>
            <person name="Hejazi M.S."/>
        </authorList>
    </citation>
    <scope>NUCLEOTIDE SEQUENCE [LARGE SCALE GENOMIC DNA]</scope>
    <source>
        <strain evidence="1 2">TBZ242</strain>
    </source>
</reference>
<dbReference type="RefSeq" id="WP_285387823.1">
    <property type="nucleotide sequence ID" value="NZ_JASSVS010000001.1"/>
</dbReference>
<evidence type="ECO:0000313" key="1">
    <source>
        <dbReference type="EMBL" id="MDL0429587.1"/>
    </source>
</evidence>
<evidence type="ECO:0000313" key="2">
    <source>
        <dbReference type="Proteomes" id="UP001227964"/>
    </source>
</evidence>
<comment type="caution">
    <text evidence="1">The sequence shown here is derived from an EMBL/GenBank/DDBJ whole genome shotgun (WGS) entry which is preliminary data.</text>
</comment>
<organism evidence="1 2">
    <name type="scientific">Marinobacter azerbaijanicus</name>
    <dbReference type="NCBI Taxonomy" id="3050455"/>
    <lineage>
        <taxon>Bacteria</taxon>
        <taxon>Pseudomonadati</taxon>
        <taxon>Pseudomonadota</taxon>
        <taxon>Gammaproteobacteria</taxon>
        <taxon>Pseudomonadales</taxon>
        <taxon>Marinobacteraceae</taxon>
        <taxon>Marinobacter</taxon>
    </lineage>
</organism>
<accession>A0ABT7I667</accession>
<dbReference type="EMBL" id="JASSVS010000001">
    <property type="protein sequence ID" value="MDL0429587.1"/>
    <property type="molecule type" value="Genomic_DNA"/>
</dbReference>
<name>A0ABT7I667_9GAMM</name>